<sequence length="170" mass="18719">MLPRAVHPYGSAIQNKESSNRRKSGPFQKCALFRWTRYATNAYIGHQFEPRSRLAHRSTGFRRISVRSTVSANYCCQRTNTTHHAATTRLEIASANAGRHHQSVDARNRLLHNQQVQYAGSGGNTTRSTSFAAFTTHGDTSSISTTPAATSDDRRARFRILVASAGVLGA</sequence>
<evidence type="ECO:0000313" key="3">
    <source>
        <dbReference type="Proteomes" id="UP000324800"/>
    </source>
</evidence>
<protein>
    <submittedName>
        <fullName evidence="2">Uncharacterized protein</fullName>
    </submittedName>
</protein>
<evidence type="ECO:0000256" key="1">
    <source>
        <dbReference type="SAM" id="MobiDB-lite"/>
    </source>
</evidence>
<name>A0A5J4TBD1_9EUKA</name>
<accession>A0A5J4TBD1</accession>
<comment type="caution">
    <text evidence="2">The sequence shown here is derived from an EMBL/GenBank/DDBJ whole genome shotgun (WGS) entry which is preliminary data.</text>
</comment>
<evidence type="ECO:0000313" key="2">
    <source>
        <dbReference type="EMBL" id="KAA6355232.1"/>
    </source>
</evidence>
<gene>
    <name evidence="2" type="ORF">EZS28_049241</name>
</gene>
<dbReference type="Proteomes" id="UP000324800">
    <property type="component" value="Unassembled WGS sequence"/>
</dbReference>
<proteinExistence type="predicted"/>
<feature type="region of interest" description="Disordered" evidence="1">
    <location>
        <begin position="1"/>
        <end position="24"/>
    </location>
</feature>
<reference evidence="2 3" key="1">
    <citation type="submission" date="2019-03" db="EMBL/GenBank/DDBJ databases">
        <title>Single cell metagenomics reveals metabolic interactions within the superorganism composed of flagellate Streblomastix strix and complex community of Bacteroidetes bacteria on its surface.</title>
        <authorList>
            <person name="Treitli S.C."/>
            <person name="Kolisko M."/>
            <person name="Husnik F."/>
            <person name="Keeling P."/>
            <person name="Hampl V."/>
        </authorList>
    </citation>
    <scope>NUCLEOTIDE SEQUENCE [LARGE SCALE GENOMIC DNA]</scope>
    <source>
        <strain evidence="2">ST1C</strain>
    </source>
</reference>
<organism evidence="2 3">
    <name type="scientific">Streblomastix strix</name>
    <dbReference type="NCBI Taxonomy" id="222440"/>
    <lineage>
        <taxon>Eukaryota</taxon>
        <taxon>Metamonada</taxon>
        <taxon>Preaxostyla</taxon>
        <taxon>Oxymonadida</taxon>
        <taxon>Streblomastigidae</taxon>
        <taxon>Streblomastix</taxon>
    </lineage>
</organism>
<dbReference type="AlphaFoldDB" id="A0A5J4TBD1"/>
<dbReference type="EMBL" id="SNRW01034948">
    <property type="protein sequence ID" value="KAA6355232.1"/>
    <property type="molecule type" value="Genomic_DNA"/>
</dbReference>
<feature type="non-terminal residue" evidence="2">
    <location>
        <position position="170"/>
    </location>
</feature>